<keyword evidence="6 7" id="KW-0520">NAD</keyword>
<dbReference type="Gene3D" id="3.40.109.10">
    <property type="entry name" value="NADH Oxidase"/>
    <property type="match status" value="1"/>
</dbReference>
<sequence length="196" mass="21058">MTTAPAAPAAASDIEAAIRARRSTIRLTEPAPGPEELLDLLQAAATAPDHGQLRPWRVLAIRGDARTRLGEAAAEAAPTSDLAERILAKHLRAPLMLALVFQPRDHPAIQRWEQMAATSAMATTLLLLLDSRGWGGIWFAGPYPDAPQVRKHLGIDDGEQLLGYLYVGTPAPSETPRTRHAADVGSKLTWLDDTGP</sequence>
<evidence type="ECO:0000313" key="10">
    <source>
        <dbReference type="EMBL" id="OEV22133.1"/>
    </source>
</evidence>
<evidence type="ECO:0000256" key="1">
    <source>
        <dbReference type="ARBA" id="ARBA00007118"/>
    </source>
</evidence>
<dbReference type="AlphaFoldDB" id="A0A1E7M227"/>
<dbReference type="GO" id="GO:0016491">
    <property type="term" value="F:oxidoreductase activity"/>
    <property type="evidence" value="ECO:0007669"/>
    <property type="project" value="UniProtKB-UniRule"/>
</dbReference>
<dbReference type="CDD" id="cd02135">
    <property type="entry name" value="YdjA-like"/>
    <property type="match status" value="1"/>
</dbReference>
<dbReference type="InterPro" id="IPR029479">
    <property type="entry name" value="Nitroreductase"/>
</dbReference>
<evidence type="ECO:0000313" key="11">
    <source>
        <dbReference type="Proteomes" id="UP000175971"/>
    </source>
</evidence>
<organism evidence="10 11">
    <name type="scientific">Streptomyces nanshensis</name>
    <dbReference type="NCBI Taxonomy" id="518642"/>
    <lineage>
        <taxon>Bacteria</taxon>
        <taxon>Bacillati</taxon>
        <taxon>Actinomycetota</taxon>
        <taxon>Actinomycetes</taxon>
        <taxon>Kitasatosporales</taxon>
        <taxon>Streptomycetaceae</taxon>
        <taxon>Streptomyces</taxon>
    </lineage>
</organism>
<evidence type="ECO:0000259" key="9">
    <source>
        <dbReference type="Pfam" id="PF00881"/>
    </source>
</evidence>
<keyword evidence="2 7" id="KW-0285">Flavoprotein</keyword>
<keyword evidence="11" id="KW-1185">Reference proteome</keyword>
<evidence type="ECO:0000256" key="4">
    <source>
        <dbReference type="ARBA" id="ARBA00022857"/>
    </source>
</evidence>
<feature type="binding site" description="in other chain" evidence="8">
    <location>
        <begin position="21"/>
        <end position="23"/>
    </location>
    <ligand>
        <name>FMN</name>
        <dbReference type="ChEBI" id="CHEBI:58210"/>
        <note>ligand shared between dimeric partners</note>
    </ligand>
</feature>
<proteinExistence type="inferred from homology"/>
<protein>
    <recommendedName>
        <fullName evidence="7">Putative NAD(P)H nitroreductase</fullName>
        <ecNumber evidence="7">1.-.-.-</ecNumber>
    </recommendedName>
</protein>
<dbReference type="PANTHER" id="PTHR43821">
    <property type="entry name" value="NAD(P)H NITROREDUCTASE YDJA-RELATED"/>
    <property type="match status" value="1"/>
</dbReference>
<name>A0A1E7M227_9ACTN</name>
<dbReference type="InterPro" id="IPR052530">
    <property type="entry name" value="NAD(P)H_nitroreductase"/>
</dbReference>
<evidence type="ECO:0000256" key="7">
    <source>
        <dbReference type="PIRNR" id="PIRNR000232"/>
    </source>
</evidence>
<gene>
    <name evidence="10" type="ORF">AN221_04305</name>
</gene>
<evidence type="ECO:0000256" key="3">
    <source>
        <dbReference type="ARBA" id="ARBA00022643"/>
    </source>
</evidence>
<dbReference type="SUPFAM" id="SSF55469">
    <property type="entry name" value="FMN-dependent nitroreductase-like"/>
    <property type="match status" value="1"/>
</dbReference>
<dbReference type="Pfam" id="PF00881">
    <property type="entry name" value="Nitroreductase"/>
    <property type="match status" value="1"/>
</dbReference>
<keyword evidence="5 7" id="KW-0560">Oxidoreductase</keyword>
<dbReference type="RefSeq" id="WP_070199835.1">
    <property type="nucleotide sequence ID" value="NZ_LJGZ01000005.1"/>
</dbReference>
<feature type="binding site" evidence="8">
    <location>
        <position position="50"/>
    </location>
    <ligand>
        <name>FMN</name>
        <dbReference type="ChEBI" id="CHEBI:58210"/>
        <note>ligand shared between dimeric partners</note>
    </ligand>
</feature>
<dbReference type="PIRSF" id="PIRSF000232">
    <property type="entry name" value="YdjA"/>
    <property type="match status" value="1"/>
</dbReference>
<dbReference type="InterPro" id="IPR000415">
    <property type="entry name" value="Nitroreductase-like"/>
</dbReference>
<dbReference type="InterPro" id="IPR026021">
    <property type="entry name" value="YdjA-like"/>
</dbReference>
<keyword evidence="4 7" id="KW-0521">NADP</keyword>
<accession>A0A1E7M227</accession>
<comment type="caution">
    <text evidence="10">The sequence shown here is derived from an EMBL/GenBank/DDBJ whole genome shotgun (WGS) entry which is preliminary data.</text>
</comment>
<dbReference type="PANTHER" id="PTHR43821:SF1">
    <property type="entry name" value="NAD(P)H NITROREDUCTASE YDJA-RELATED"/>
    <property type="match status" value="1"/>
</dbReference>
<comment type="similarity">
    <text evidence="1 7">Belongs to the nitroreductase family.</text>
</comment>
<dbReference type="OrthoDB" id="3268470at2"/>
<evidence type="ECO:0000256" key="2">
    <source>
        <dbReference type="ARBA" id="ARBA00022630"/>
    </source>
</evidence>
<dbReference type="PATRIC" id="fig|518642.7.peg.6299"/>
<evidence type="ECO:0000256" key="5">
    <source>
        <dbReference type="ARBA" id="ARBA00023002"/>
    </source>
</evidence>
<evidence type="ECO:0000256" key="8">
    <source>
        <dbReference type="PIRSR" id="PIRSR000232-1"/>
    </source>
</evidence>
<feature type="domain" description="Nitroreductase" evidence="9">
    <location>
        <begin position="18"/>
        <end position="168"/>
    </location>
</feature>
<dbReference type="EMBL" id="LJGZ01000005">
    <property type="protein sequence ID" value="OEV22133.1"/>
    <property type="molecule type" value="Genomic_DNA"/>
</dbReference>
<evidence type="ECO:0000256" key="6">
    <source>
        <dbReference type="ARBA" id="ARBA00023027"/>
    </source>
</evidence>
<dbReference type="Proteomes" id="UP000175971">
    <property type="component" value="Unassembled WGS sequence"/>
</dbReference>
<dbReference type="EC" id="1.-.-.-" evidence="7"/>
<keyword evidence="3 7" id="KW-0288">FMN</keyword>
<comment type="cofactor">
    <cofactor evidence="8">
        <name>FMN</name>
        <dbReference type="ChEBI" id="CHEBI:58210"/>
    </cofactor>
    <text evidence="8">Binds 1 FMN per subunit.</text>
</comment>
<reference evidence="10 11" key="1">
    <citation type="journal article" date="2016" name="Front. Microbiol.">
        <title>Comparative Genomics Analysis of Streptomyces Species Reveals Their Adaptation to the Marine Environment and Their Diversity at the Genomic Level.</title>
        <authorList>
            <person name="Tian X."/>
            <person name="Zhang Z."/>
            <person name="Yang T."/>
            <person name="Chen M."/>
            <person name="Li J."/>
            <person name="Chen F."/>
            <person name="Yang J."/>
            <person name="Li W."/>
            <person name="Zhang B."/>
            <person name="Zhang Z."/>
            <person name="Wu J."/>
            <person name="Zhang C."/>
            <person name="Long L."/>
            <person name="Xiao J."/>
        </authorList>
    </citation>
    <scope>NUCLEOTIDE SEQUENCE [LARGE SCALE GENOMIC DNA]</scope>
    <source>
        <strain evidence="10 11">SCSIO M10372</strain>
    </source>
</reference>